<accession>A0ABV9V2F1</accession>
<dbReference type="Proteomes" id="UP001595908">
    <property type="component" value="Unassembled WGS sequence"/>
</dbReference>
<keyword evidence="1" id="KW-1133">Transmembrane helix</keyword>
<name>A0ABV9V2F1_STRAZ</name>
<protein>
    <submittedName>
        <fullName evidence="3">TadE family protein</fullName>
    </submittedName>
</protein>
<evidence type="ECO:0000259" key="2">
    <source>
        <dbReference type="Pfam" id="PF07811"/>
    </source>
</evidence>
<dbReference type="RefSeq" id="WP_051709186.1">
    <property type="nucleotide sequence ID" value="NZ_JBFAGR010000009.1"/>
</dbReference>
<feature type="transmembrane region" description="Helical" evidence="1">
    <location>
        <begin position="26"/>
        <end position="52"/>
    </location>
</feature>
<keyword evidence="1" id="KW-0812">Transmembrane</keyword>
<gene>
    <name evidence="3" type="ORF">ACFPL4_03515</name>
</gene>
<keyword evidence="4" id="KW-1185">Reference proteome</keyword>
<dbReference type="Pfam" id="PF07811">
    <property type="entry name" value="TadE"/>
    <property type="match status" value="1"/>
</dbReference>
<evidence type="ECO:0000256" key="1">
    <source>
        <dbReference type="SAM" id="Phobius"/>
    </source>
</evidence>
<evidence type="ECO:0000313" key="4">
    <source>
        <dbReference type="Proteomes" id="UP001595908"/>
    </source>
</evidence>
<reference evidence="4" key="1">
    <citation type="journal article" date="2019" name="Int. J. Syst. Evol. Microbiol.">
        <title>The Global Catalogue of Microorganisms (GCM) 10K type strain sequencing project: providing services to taxonomists for standard genome sequencing and annotation.</title>
        <authorList>
            <consortium name="The Broad Institute Genomics Platform"/>
            <consortium name="The Broad Institute Genome Sequencing Center for Infectious Disease"/>
            <person name="Wu L."/>
            <person name="Ma J."/>
        </authorList>
    </citation>
    <scope>NUCLEOTIDE SEQUENCE [LARGE SCALE GENOMIC DNA]</scope>
    <source>
        <strain evidence="4">ICMP 257</strain>
    </source>
</reference>
<dbReference type="InterPro" id="IPR012495">
    <property type="entry name" value="TadE-like_dom"/>
</dbReference>
<comment type="caution">
    <text evidence="3">The sequence shown here is derived from an EMBL/GenBank/DDBJ whole genome shotgun (WGS) entry which is preliminary data.</text>
</comment>
<feature type="domain" description="TadE-like" evidence="2">
    <location>
        <begin position="23"/>
        <end position="65"/>
    </location>
</feature>
<proteinExistence type="predicted"/>
<evidence type="ECO:0000313" key="3">
    <source>
        <dbReference type="EMBL" id="MFC4977428.1"/>
    </source>
</evidence>
<dbReference type="EMBL" id="JBHSJE010000001">
    <property type="protein sequence ID" value="MFC4977428.1"/>
    <property type="molecule type" value="Genomic_DNA"/>
</dbReference>
<keyword evidence="1" id="KW-0472">Membrane</keyword>
<organism evidence="3 4">
    <name type="scientific">Streptomyces atroolivaceus</name>
    <dbReference type="NCBI Taxonomy" id="66869"/>
    <lineage>
        <taxon>Bacteria</taxon>
        <taxon>Bacillati</taxon>
        <taxon>Actinomycetota</taxon>
        <taxon>Actinomycetes</taxon>
        <taxon>Kitasatosporales</taxon>
        <taxon>Streptomycetaceae</taxon>
        <taxon>Streptomyces</taxon>
    </lineage>
</organism>
<sequence length="132" mass="13520">MVTHIPPGATGTPAPRRGTRQSGQAAIEYVGVLVILLFVALAAVQLGIAVYAAQQAGTASRAAARAASFDGRAGAYEQAGRASMSGWLADGATFTPSVSSEEMTVTTRVEIPALLPLLDFGSVTKSATMPRD</sequence>
<dbReference type="GeneID" id="31232151"/>